<dbReference type="EMBL" id="NIDE01000020">
    <property type="protein sequence ID" value="OWK34234.1"/>
    <property type="molecule type" value="Genomic_DNA"/>
</dbReference>
<dbReference type="OrthoDB" id="301285at2"/>
<evidence type="ECO:0000313" key="2">
    <source>
        <dbReference type="Proteomes" id="UP000214646"/>
    </source>
</evidence>
<dbReference type="RefSeq" id="WP_088260533.1">
    <property type="nucleotide sequence ID" value="NZ_NIDE01000020.1"/>
</dbReference>
<name>A0A225D3N0_9BACT</name>
<organism evidence="1 2">
    <name type="scientific">Fimbriiglobus ruber</name>
    <dbReference type="NCBI Taxonomy" id="1908690"/>
    <lineage>
        <taxon>Bacteria</taxon>
        <taxon>Pseudomonadati</taxon>
        <taxon>Planctomycetota</taxon>
        <taxon>Planctomycetia</taxon>
        <taxon>Gemmatales</taxon>
        <taxon>Gemmataceae</taxon>
        <taxon>Fimbriiglobus</taxon>
    </lineage>
</organism>
<reference evidence="2" key="1">
    <citation type="submission" date="2017-06" db="EMBL/GenBank/DDBJ databases">
        <title>Genome analysis of Fimbriiglobus ruber SP5, the first member of the order Planctomycetales with confirmed chitinolytic capability.</title>
        <authorList>
            <person name="Ravin N.V."/>
            <person name="Rakitin A.L."/>
            <person name="Ivanova A.A."/>
            <person name="Beletsky A.V."/>
            <person name="Kulichevskaya I.S."/>
            <person name="Mardanov A.V."/>
            <person name="Dedysh S.N."/>
        </authorList>
    </citation>
    <scope>NUCLEOTIDE SEQUENCE [LARGE SCALE GENOMIC DNA]</scope>
    <source>
        <strain evidence="2">SP5</strain>
    </source>
</reference>
<protein>
    <submittedName>
        <fullName evidence="1">Uncharacterized protein</fullName>
    </submittedName>
</protein>
<keyword evidence="2" id="KW-1185">Reference proteome</keyword>
<evidence type="ECO:0000313" key="1">
    <source>
        <dbReference type="EMBL" id="OWK34234.1"/>
    </source>
</evidence>
<comment type="caution">
    <text evidence="1">The sequence shown here is derived from an EMBL/GenBank/DDBJ whole genome shotgun (WGS) entry which is preliminary data.</text>
</comment>
<dbReference type="AlphaFoldDB" id="A0A225D3N0"/>
<accession>A0A225D3N0</accession>
<gene>
    <name evidence="1" type="ORF">FRUB_10205</name>
</gene>
<dbReference type="Proteomes" id="UP000214646">
    <property type="component" value="Unassembled WGS sequence"/>
</dbReference>
<proteinExistence type="predicted"/>
<sequence>MNAQTILIRCIDVGCGTNTATVRDARTGQTVKIRDARLVTGPNGWLCVEAEIMTAVAKSALVKLSDGQTIWI</sequence>